<dbReference type="SUPFAM" id="SSF53448">
    <property type="entry name" value="Nucleotide-diphospho-sugar transferases"/>
    <property type="match status" value="1"/>
</dbReference>
<keyword evidence="7" id="KW-1185">Reference proteome</keyword>
<dbReference type="AlphaFoldDB" id="A0A3P4B100"/>
<dbReference type="Proteomes" id="UP000277294">
    <property type="component" value="Unassembled WGS sequence"/>
</dbReference>
<feature type="transmembrane region" description="Helical" evidence="4">
    <location>
        <begin position="263"/>
        <end position="280"/>
    </location>
</feature>
<protein>
    <submittedName>
        <fullName evidence="6">GalNAc(5)-diNAcBac-PP-undecaprenol beta-1,3-glucosyltransferase</fullName>
        <ecNumber evidence="6">2.4.1.293</ecNumber>
    </submittedName>
</protein>
<evidence type="ECO:0000313" key="6">
    <source>
        <dbReference type="EMBL" id="VCU69974.1"/>
    </source>
</evidence>
<keyword evidence="4" id="KW-1133">Transmembrane helix</keyword>
<reference evidence="6 7" key="1">
    <citation type="submission" date="2018-10" db="EMBL/GenBank/DDBJ databases">
        <authorList>
            <person name="Criscuolo A."/>
        </authorList>
    </citation>
    <scope>NUCLEOTIDE SEQUENCE [LARGE SCALE GENOMIC DNA]</scope>
    <source>
        <strain evidence="6">DnA1</strain>
    </source>
</reference>
<evidence type="ECO:0000256" key="4">
    <source>
        <dbReference type="SAM" id="Phobius"/>
    </source>
</evidence>
<feature type="transmembrane region" description="Helical" evidence="4">
    <location>
        <begin position="316"/>
        <end position="335"/>
    </location>
</feature>
<dbReference type="InterPro" id="IPR001173">
    <property type="entry name" value="Glyco_trans_2-like"/>
</dbReference>
<dbReference type="Gene3D" id="3.90.550.10">
    <property type="entry name" value="Spore Coat Polysaccharide Biosynthesis Protein SpsA, Chain A"/>
    <property type="match status" value="1"/>
</dbReference>
<dbReference type="PANTHER" id="PTHR43179">
    <property type="entry name" value="RHAMNOSYLTRANSFERASE WBBL"/>
    <property type="match status" value="1"/>
</dbReference>
<feature type="domain" description="Glycosyltransferase 2-like" evidence="5">
    <location>
        <begin position="27"/>
        <end position="162"/>
    </location>
</feature>
<evidence type="ECO:0000259" key="5">
    <source>
        <dbReference type="Pfam" id="PF00535"/>
    </source>
</evidence>
<dbReference type="Pfam" id="PF00535">
    <property type="entry name" value="Glycos_transf_2"/>
    <property type="match status" value="1"/>
</dbReference>
<sequence>MNPVTLPSGRRWIADILPALDKEPRVSVVIPTYRRPDMLMRCLAAVAAQDMDPMEFEILVVDDGPDEGTRDAVERFAGAQRARGLPVRYLQAEGTQGPSGARNRGWENARAAVIAFTDDDTIPTPSWLARGLAAMADGAAAAVGGIRVPVPARPRDHERDTAGLERVEFATANCLVRKSALAAVGGFDERFTMAWREDSDLQFMLMARGLRIVRAPDAVVLHPVRPAPAGISVPMQRKVYFDALLYKKHPSLYRQRIRPRPPWNYFAIVAGVIAMAAGFAAGAPWLTWAGLVLWAALTLQFFLARLRGASLAPSHVVEMLVTSILIPPLSLFWRLRGAWHFRARFL</sequence>
<proteinExistence type="inferred from homology"/>
<keyword evidence="4" id="KW-0472">Membrane</keyword>
<feature type="transmembrane region" description="Helical" evidence="4">
    <location>
        <begin position="286"/>
        <end position="304"/>
    </location>
</feature>
<evidence type="ECO:0000256" key="3">
    <source>
        <dbReference type="ARBA" id="ARBA00022679"/>
    </source>
</evidence>
<accession>A0A3P4B100</accession>
<keyword evidence="4" id="KW-0812">Transmembrane</keyword>
<name>A0A3P4B100_9BURK</name>
<dbReference type="InterPro" id="IPR029044">
    <property type="entry name" value="Nucleotide-diphossugar_trans"/>
</dbReference>
<dbReference type="EMBL" id="UWPJ01000017">
    <property type="protein sequence ID" value="VCU69974.1"/>
    <property type="molecule type" value="Genomic_DNA"/>
</dbReference>
<organism evidence="6 7">
    <name type="scientific">Pigmentiphaga humi</name>
    <dbReference type="NCBI Taxonomy" id="2478468"/>
    <lineage>
        <taxon>Bacteria</taxon>
        <taxon>Pseudomonadati</taxon>
        <taxon>Pseudomonadota</taxon>
        <taxon>Betaproteobacteria</taxon>
        <taxon>Burkholderiales</taxon>
        <taxon>Alcaligenaceae</taxon>
        <taxon>Pigmentiphaga</taxon>
    </lineage>
</organism>
<dbReference type="EC" id="2.4.1.293" evidence="6"/>
<dbReference type="GO" id="GO:0016757">
    <property type="term" value="F:glycosyltransferase activity"/>
    <property type="evidence" value="ECO:0007669"/>
    <property type="project" value="UniProtKB-KW"/>
</dbReference>
<evidence type="ECO:0000256" key="2">
    <source>
        <dbReference type="ARBA" id="ARBA00022676"/>
    </source>
</evidence>
<dbReference type="RefSeq" id="WP_246013097.1">
    <property type="nucleotide sequence ID" value="NZ_UWPJ01000017.1"/>
</dbReference>
<gene>
    <name evidence="6" type="primary">pglI</name>
    <name evidence="6" type="ORF">PIGHUM_02040</name>
</gene>
<evidence type="ECO:0000256" key="1">
    <source>
        <dbReference type="ARBA" id="ARBA00006739"/>
    </source>
</evidence>
<dbReference type="PANTHER" id="PTHR43179:SF12">
    <property type="entry name" value="GALACTOFURANOSYLTRANSFERASE GLFT2"/>
    <property type="match status" value="1"/>
</dbReference>
<comment type="similarity">
    <text evidence="1">Belongs to the glycosyltransferase 2 family.</text>
</comment>
<evidence type="ECO:0000313" key="7">
    <source>
        <dbReference type="Proteomes" id="UP000277294"/>
    </source>
</evidence>
<dbReference type="CDD" id="cd00761">
    <property type="entry name" value="Glyco_tranf_GTA_type"/>
    <property type="match status" value="1"/>
</dbReference>
<keyword evidence="2 6" id="KW-0328">Glycosyltransferase</keyword>
<keyword evidence="3 6" id="KW-0808">Transferase</keyword>